<evidence type="ECO:0000313" key="2">
    <source>
        <dbReference type="Proteomes" id="UP000887540"/>
    </source>
</evidence>
<organism evidence="2 3">
    <name type="scientific">Acrobeloides nanus</name>
    <dbReference type="NCBI Taxonomy" id="290746"/>
    <lineage>
        <taxon>Eukaryota</taxon>
        <taxon>Metazoa</taxon>
        <taxon>Ecdysozoa</taxon>
        <taxon>Nematoda</taxon>
        <taxon>Chromadorea</taxon>
        <taxon>Rhabditida</taxon>
        <taxon>Tylenchina</taxon>
        <taxon>Cephalobomorpha</taxon>
        <taxon>Cephaloboidea</taxon>
        <taxon>Cephalobidae</taxon>
        <taxon>Acrobeloides</taxon>
    </lineage>
</organism>
<feature type="domain" description="BIG2" evidence="1">
    <location>
        <begin position="75"/>
        <end position="113"/>
    </location>
</feature>
<dbReference type="InterPro" id="IPR058009">
    <property type="entry name" value="TTP_Phage_16"/>
</dbReference>
<evidence type="ECO:0000259" key="1">
    <source>
        <dbReference type="Pfam" id="PF02368"/>
    </source>
</evidence>
<dbReference type="AlphaFoldDB" id="A0A914DNN3"/>
<dbReference type="Gene3D" id="2.60.40.1080">
    <property type="match status" value="1"/>
</dbReference>
<dbReference type="InterPro" id="IPR003343">
    <property type="entry name" value="Big_2"/>
</dbReference>
<dbReference type="Pfam" id="PF02368">
    <property type="entry name" value="Big_2"/>
    <property type="match status" value="1"/>
</dbReference>
<name>A0A914DNN3_9BILA</name>
<reference evidence="3" key="1">
    <citation type="submission" date="2022-11" db="UniProtKB">
        <authorList>
            <consortium name="WormBaseParasite"/>
        </authorList>
    </citation>
    <scope>IDENTIFICATION</scope>
</reference>
<dbReference type="WBParaSite" id="ACRNAN_scaffold33758.g10894.t1">
    <property type="protein sequence ID" value="ACRNAN_scaffold33758.g10894.t1"/>
    <property type="gene ID" value="ACRNAN_scaffold33758.g10894"/>
</dbReference>
<sequence length="128" mass="13046">TALAAGQEVNLFRVITDAENTERRQNGYSITTELVAQDDVLVNYIIPAATPAAITVGGATTGTVGGAAFLSAVYQNRTATLGVTWTSSDETKAIVSPHGLVRFLAAGSVTITASYPGGTAGTKAITIS</sequence>
<dbReference type="Proteomes" id="UP000887540">
    <property type="component" value="Unplaced"/>
</dbReference>
<accession>A0A914DNN3</accession>
<keyword evidence="2" id="KW-1185">Reference proteome</keyword>
<evidence type="ECO:0000313" key="3">
    <source>
        <dbReference type="WBParaSite" id="ACRNAN_scaffold33758.g10894.t1"/>
    </source>
</evidence>
<protein>
    <submittedName>
        <fullName evidence="3">BIG2 domain-containing protein</fullName>
    </submittedName>
</protein>
<proteinExistence type="predicted"/>
<dbReference type="Pfam" id="PF25595">
    <property type="entry name" value="Phage_TTP_16"/>
    <property type="match status" value="1"/>
</dbReference>
<dbReference type="SUPFAM" id="SSF49373">
    <property type="entry name" value="Invasin/intimin cell-adhesion fragments"/>
    <property type="match status" value="1"/>
</dbReference>
<dbReference type="InterPro" id="IPR008964">
    <property type="entry name" value="Invasin/intimin_cell_adhesion"/>
</dbReference>